<dbReference type="EMBL" id="CP097218">
    <property type="protein sequence ID" value="UQN29840.1"/>
    <property type="molecule type" value="Genomic_DNA"/>
</dbReference>
<feature type="signal peptide" evidence="1">
    <location>
        <begin position="1"/>
        <end position="29"/>
    </location>
</feature>
<dbReference type="Proteomes" id="UP001055868">
    <property type="component" value="Chromosome"/>
</dbReference>
<protein>
    <submittedName>
        <fullName evidence="2">Uncharacterized protein</fullName>
    </submittedName>
</protein>
<evidence type="ECO:0000313" key="3">
    <source>
        <dbReference type="Proteomes" id="UP001055868"/>
    </source>
</evidence>
<evidence type="ECO:0000256" key="1">
    <source>
        <dbReference type="SAM" id="SignalP"/>
    </source>
</evidence>
<accession>A0ABY4N8X3</accession>
<proteinExistence type="predicted"/>
<reference evidence="2" key="1">
    <citation type="submission" date="2022-05" db="EMBL/GenBank/DDBJ databases">
        <title>Genomic analysis of Brachybacterium sp. CBA3104.</title>
        <authorList>
            <person name="Roh S.W."/>
            <person name="Kim Y.B."/>
            <person name="Kim Y."/>
        </authorList>
    </citation>
    <scope>NUCLEOTIDE SEQUENCE</scope>
    <source>
        <strain evidence="2">CBA3104</strain>
    </source>
</reference>
<feature type="chain" id="PRO_5045149914" evidence="1">
    <location>
        <begin position="30"/>
        <end position="70"/>
    </location>
</feature>
<sequence>MFHRFRRTTLTAAVLALVGMGLAVPAANAEETAPDETAASSSLVQGPLIDGPLIDIDGLLETLQLGQFQQ</sequence>
<dbReference type="RefSeq" id="WP_152351827.1">
    <property type="nucleotide sequence ID" value="NZ_CP097218.1"/>
</dbReference>
<keyword evidence="1" id="KW-0732">Signal</keyword>
<gene>
    <name evidence="2" type="ORF">M4486_00355</name>
</gene>
<keyword evidence="3" id="KW-1185">Reference proteome</keyword>
<name>A0ABY4N8X3_9MICO</name>
<evidence type="ECO:0000313" key="2">
    <source>
        <dbReference type="EMBL" id="UQN29840.1"/>
    </source>
</evidence>
<organism evidence="2 3">
    <name type="scientific">Brachybacterium kimchii</name>
    <dbReference type="NCBI Taxonomy" id="2942909"/>
    <lineage>
        <taxon>Bacteria</taxon>
        <taxon>Bacillati</taxon>
        <taxon>Actinomycetota</taxon>
        <taxon>Actinomycetes</taxon>
        <taxon>Micrococcales</taxon>
        <taxon>Dermabacteraceae</taxon>
        <taxon>Brachybacterium</taxon>
    </lineage>
</organism>